<organism evidence="2 3">
    <name type="scientific">Vibrio tritonius</name>
    <dbReference type="NCBI Taxonomy" id="1435069"/>
    <lineage>
        <taxon>Bacteria</taxon>
        <taxon>Pseudomonadati</taxon>
        <taxon>Pseudomonadota</taxon>
        <taxon>Gammaproteobacteria</taxon>
        <taxon>Vibrionales</taxon>
        <taxon>Vibrionaceae</taxon>
        <taxon>Vibrio</taxon>
    </lineage>
</organism>
<reference evidence="3" key="1">
    <citation type="submission" date="2023-07" db="EMBL/GenBank/DDBJ databases">
        <title>Molecular identification of indigenous halophilic bacteria isolated from red sea cost, biodegradation of synthetic dyes and assessment of degraded metabolite toxicity.</title>
        <authorList>
            <person name="Chaieb K."/>
            <person name="Altayb H.N."/>
        </authorList>
    </citation>
    <scope>NUCLEOTIDE SEQUENCE [LARGE SCALE GENOMIC DNA]</scope>
    <source>
        <strain evidence="3">K20</strain>
    </source>
</reference>
<sequence>MHSLFKQSMCDAQNERIHSLLSGKSNQEKRLRMNVYRNNMHCSLLESLASIFPKCAQMMGDDIFRTVALGFIQESLPHSPILHEYGEGFPEFLDQLELPAELVCTPLLAKLEYQLLQLTHAAEDTVLSSEQLYQQLNTTSQMMDQTWTFSSTLTLWQSPIALGSIYHSLTQDMGTELSEQDWRNTEYLVLHKQQWFGVCSVVTEDVFTLLCKLKQGQSLAQASQDMAPDTLPQTLNQLLSLPIICQLGDASC</sequence>
<protein>
    <submittedName>
        <fullName evidence="2">DNA-binding domain-containing protein</fullName>
    </submittedName>
</protein>
<dbReference type="Pfam" id="PF09836">
    <property type="entry name" value="DUF2063"/>
    <property type="match status" value="1"/>
</dbReference>
<dbReference type="RefSeq" id="WP_225251431.1">
    <property type="nucleotide sequence ID" value="NZ_JAIWIU010000123.1"/>
</dbReference>
<dbReference type="Proteomes" id="UP001199044">
    <property type="component" value="Unassembled WGS sequence"/>
</dbReference>
<dbReference type="InterPro" id="IPR018640">
    <property type="entry name" value="DUF2063"/>
</dbReference>
<gene>
    <name evidence="2" type="ORF">LDJ79_16835</name>
</gene>
<comment type="caution">
    <text evidence="2">The sequence shown here is derived from an EMBL/GenBank/DDBJ whole genome shotgun (WGS) entry which is preliminary data.</text>
</comment>
<keyword evidence="3" id="KW-1185">Reference proteome</keyword>
<feature type="domain" description="Putative DNA-binding" evidence="1">
    <location>
        <begin position="19"/>
        <end position="93"/>
    </location>
</feature>
<dbReference type="EMBL" id="JAIWIU010000123">
    <property type="protein sequence ID" value="MCA2017788.1"/>
    <property type="molecule type" value="Genomic_DNA"/>
</dbReference>
<name>A0ABS7YR23_9VIBR</name>
<accession>A0ABS7YR23</accession>
<evidence type="ECO:0000313" key="2">
    <source>
        <dbReference type="EMBL" id="MCA2017788.1"/>
    </source>
</evidence>
<dbReference type="InterPro" id="IPR044922">
    <property type="entry name" value="DUF2063_N_sf"/>
</dbReference>
<dbReference type="GO" id="GO:0003677">
    <property type="term" value="F:DNA binding"/>
    <property type="evidence" value="ECO:0007669"/>
    <property type="project" value="UniProtKB-KW"/>
</dbReference>
<evidence type="ECO:0000259" key="1">
    <source>
        <dbReference type="Pfam" id="PF09836"/>
    </source>
</evidence>
<dbReference type="Gene3D" id="1.10.150.690">
    <property type="entry name" value="DUF2063"/>
    <property type="match status" value="1"/>
</dbReference>
<evidence type="ECO:0000313" key="3">
    <source>
        <dbReference type="Proteomes" id="UP001199044"/>
    </source>
</evidence>
<proteinExistence type="predicted"/>
<keyword evidence="2" id="KW-0238">DNA-binding</keyword>